<sequence length="152" mass="16808">MKTTKILFLLGTVAAFSCHQGQQTATTNTDPVKAVPLKGNTCYMKILGKDTMLLQLSFLDSVATATLVYNYFEKDKNTGEMKGILHNGIIRGKYTFFSEGISSTRPVIFKLSDNKAYEALPDNMDSQGIPVFNNNNNLLKFDSIPLVESPCK</sequence>
<evidence type="ECO:0008006" key="3">
    <source>
        <dbReference type="Google" id="ProtNLM"/>
    </source>
</evidence>
<comment type="caution">
    <text evidence="1">The sequence shown here is derived from an EMBL/GenBank/DDBJ whole genome shotgun (WGS) entry which is preliminary data.</text>
</comment>
<dbReference type="OrthoDB" id="794403at2"/>
<dbReference type="AlphaFoldDB" id="A0A2P8HJ65"/>
<protein>
    <recommendedName>
        <fullName evidence="3">NlpE-like protein</fullName>
    </recommendedName>
</protein>
<accession>A0A2P8HJ65</accession>
<dbReference type="Proteomes" id="UP000240971">
    <property type="component" value="Unassembled WGS sequence"/>
</dbReference>
<proteinExistence type="predicted"/>
<keyword evidence="2" id="KW-1185">Reference proteome</keyword>
<dbReference type="RefSeq" id="WP_146151295.1">
    <property type="nucleotide sequence ID" value="NZ_PYAW01000003.1"/>
</dbReference>
<gene>
    <name evidence="1" type="ORF">CLV51_103239</name>
</gene>
<reference evidence="1 2" key="1">
    <citation type="submission" date="2018-03" db="EMBL/GenBank/DDBJ databases">
        <title>Genomic Encyclopedia of Archaeal and Bacterial Type Strains, Phase II (KMG-II): from individual species to whole genera.</title>
        <authorList>
            <person name="Goeker M."/>
        </authorList>
    </citation>
    <scope>NUCLEOTIDE SEQUENCE [LARGE SCALE GENOMIC DNA]</scope>
    <source>
        <strain evidence="1 2">DSM 24859</strain>
    </source>
</reference>
<evidence type="ECO:0000313" key="1">
    <source>
        <dbReference type="EMBL" id="PSL46263.1"/>
    </source>
</evidence>
<name>A0A2P8HJ65_CHINA</name>
<dbReference type="PROSITE" id="PS51257">
    <property type="entry name" value="PROKAR_LIPOPROTEIN"/>
    <property type="match status" value="1"/>
</dbReference>
<evidence type="ECO:0000313" key="2">
    <source>
        <dbReference type="Proteomes" id="UP000240971"/>
    </source>
</evidence>
<dbReference type="EMBL" id="PYAW01000003">
    <property type="protein sequence ID" value="PSL46263.1"/>
    <property type="molecule type" value="Genomic_DNA"/>
</dbReference>
<organism evidence="1 2">
    <name type="scientific">Chitinophaga niastensis</name>
    <dbReference type="NCBI Taxonomy" id="536980"/>
    <lineage>
        <taxon>Bacteria</taxon>
        <taxon>Pseudomonadati</taxon>
        <taxon>Bacteroidota</taxon>
        <taxon>Chitinophagia</taxon>
        <taxon>Chitinophagales</taxon>
        <taxon>Chitinophagaceae</taxon>
        <taxon>Chitinophaga</taxon>
    </lineage>
</organism>